<protein>
    <submittedName>
        <fullName evidence="1">Uncharacterized protein</fullName>
    </submittedName>
</protein>
<dbReference type="AlphaFoldDB" id="A0AAE4QZI4"/>
<gene>
    <name evidence="1" type="ORF">R3P82_06730</name>
</gene>
<dbReference type="EMBL" id="JAWLKJ010000001">
    <property type="protein sequence ID" value="MDV6298807.1"/>
    <property type="molecule type" value="Genomic_DNA"/>
</dbReference>
<evidence type="ECO:0000313" key="1">
    <source>
        <dbReference type="EMBL" id="MDV6298807.1"/>
    </source>
</evidence>
<dbReference type="Proteomes" id="UP001185873">
    <property type="component" value="Unassembled WGS sequence"/>
</dbReference>
<evidence type="ECO:0000313" key="2">
    <source>
        <dbReference type="Proteomes" id="UP001185873"/>
    </source>
</evidence>
<sequence>MGGDDLAVVVAGDTVPTDAQQGLAALEIWLGGGDPGDTWATFTSDDAEQDGWRWAAVNQKTGTVFYIR</sequence>
<accession>A0AAE4QZI4</accession>
<organism evidence="1 2">
    <name type="scientific">Dietzia maris</name>
    <dbReference type="NCBI Taxonomy" id="37915"/>
    <lineage>
        <taxon>Bacteria</taxon>
        <taxon>Bacillati</taxon>
        <taxon>Actinomycetota</taxon>
        <taxon>Actinomycetes</taxon>
        <taxon>Mycobacteriales</taxon>
        <taxon>Dietziaceae</taxon>
        <taxon>Dietzia</taxon>
    </lineage>
</organism>
<comment type="caution">
    <text evidence="1">The sequence shown here is derived from an EMBL/GenBank/DDBJ whole genome shotgun (WGS) entry which is preliminary data.</text>
</comment>
<name>A0AAE4QZI4_9ACTN</name>
<proteinExistence type="predicted"/>
<reference evidence="1" key="1">
    <citation type="submission" date="2023-10" db="EMBL/GenBank/DDBJ databases">
        <title>Development of a sustainable strategy for remediation of hydrocarbon-contaminated territories based on the waste exchange concept.</title>
        <authorList>
            <person name="Krivoruchko A."/>
        </authorList>
    </citation>
    <scope>NUCLEOTIDE SEQUENCE</scope>
    <source>
        <strain evidence="1">IEGM 1175</strain>
    </source>
</reference>
<dbReference type="RefSeq" id="WP_317469199.1">
    <property type="nucleotide sequence ID" value="NZ_JAWLKJ010000001.1"/>
</dbReference>